<comment type="caution">
    <text evidence="2">The sequence shown here is derived from an EMBL/GenBank/DDBJ whole genome shotgun (WGS) entry which is preliminary data.</text>
</comment>
<keyword evidence="3" id="KW-1185">Reference proteome</keyword>
<evidence type="ECO:0000313" key="3">
    <source>
        <dbReference type="Proteomes" id="UP000239763"/>
    </source>
</evidence>
<sequence>MDLKAGWDGTWQEFLQVDKTVFINELISFHTSLDWTQELEPAQRFAWETEYDLMKSMLGHVVRESNANPETCWVAFEQELIGEGGKRAADVNLVLPTGDLFVVEFKHKTEASEHEILRANSDLQTMLRYHNESIGLVGHGFLLLTKPGVKGFKHSDVVCEIADKGDAPLLTNQLVTSLRQTSSYDVLRWSKGEFYRQPSILHGTAQVFFDAKIPTLKTSASENIEEARDALLTLYQQAKAKLKRYVVVVHGRPGAGKTLLGISTVASVARNDSVKQSEPIFLSGNAPLVQVLQHTLDFYGKRKTNDVLGRTIDGRVMIEDLHIFKKHIKSSFGLRQETFVVFDEAQRAWEKASPKESKSPSELMLFCNWLSQQPFGVLVLLVGDGQAIHRNEMQLDQMLADLDVAVSAQDRRVTPVMPSLHADKMKLISPIKKDVFNLKTPIRQSYTEDLDKWIEAVLFNNPERAREVCLTIQAHYPLCVTQSKDSAESYASELQNTLHEGNCKPDAFRSGWLMSSRGGKFIDEVQKDKFKAGKNIGPWYVEPPSSKNSCCRFEAACTEFSCQGLELSLALFNWGNDLLYRDGLLVLSEDNRHRRQYDHYTEGSYRVLLSRGRSGLVIKCDDGETFGYLKSCGMQVV</sequence>
<dbReference type="InterPro" id="IPR027417">
    <property type="entry name" value="P-loop_NTPase"/>
</dbReference>
<dbReference type="Proteomes" id="UP000239763">
    <property type="component" value="Unassembled WGS sequence"/>
</dbReference>
<protein>
    <recommendedName>
        <fullName evidence="1">Schlafen group 3-like DNA/RNA helicase domain-containing protein</fullName>
    </recommendedName>
</protein>
<dbReference type="SUPFAM" id="SSF52540">
    <property type="entry name" value="P-loop containing nucleoside triphosphate hydrolases"/>
    <property type="match status" value="1"/>
</dbReference>
<dbReference type="AlphaFoldDB" id="A0AA44VS56"/>
<evidence type="ECO:0000313" key="2">
    <source>
        <dbReference type="EMBL" id="PME27149.1"/>
    </source>
</evidence>
<gene>
    <name evidence="2" type="ORF">BCV38_08890</name>
</gene>
<organism evidence="2 3">
    <name type="scientific">Vibrio lentus</name>
    <dbReference type="NCBI Taxonomy" id="136468"/>
    <lineage>
        <taxon>Bacteria</taxon>
        <taxon>Pseudomonadati</taxon>
        <taxon>Pseudomonadota</taxon>
        <taxon>Gammaproteobacteria</taxon>
        <taxon>Vibrionales</taxon>
        <taxon>Vibrionaceae</taxon>
        <taxon>Vibrio</taxon>
    </lineage>
</organism>
<proteinExistence type="predicted"/>
<feature type="domain" description="Schlafen group 3-like DNA/RNA helicase" evidence="1">
    <location>
        <begin position="246"/>
        <end position="622"/>
    </location>
</feature>
<dbReference type="RefSeq" id="WP_102296495.1">
    <property type="nucleotide sequence ID" value="NZ_JAAHTI010000001.1"/>
</dbReference>
<evidence type="ECO:0000259" key="1">
    <source>
        <dbReference type="Pfam" id="PF09848"/>
    </source>
</evidence>
<accession>A0AA44VS56</accession>
<reference evidence="2 3" key="1">
    <citation type="journal article" date="2018" name="Nature">
        <title>A major lineage of non-tailed dsDNA viruses as unrecognized killers of marine bacteria.</title>
        <authorList>
            <person name="Kauffman K.M."/>
            <person name="Hussain F.A."/>
            <person name="Yang J."/>
            <person name="Arevalo P."/>
            <person name="Brown J.M."/>
            <person name="Chang W.K."/>
            <person name="VanInsberghe D."/>
            <person name="Elsherbini J."/>
            <person name="Sharma R.S."/>
            <person name="Cutler M.B."/>
            <person name="Kelly L."/>
            <person name="Polz M.F."/>
        </authorList>
    </citation>
    <scope>NUCLEOTIDE SEQUENCE [LARGE SCALE GENOMIC DNA]</scope>
    <source>
        <strain evidence="2 3">10N.286.55.E1</strain>
    </source>
</reference>
<dbReference type="Pfam" id="PF09848">
    <property type="entry name" value="SLFN-g3_helicase"/>
    <property type="match status" value="1"/>
</dbReference>
<dbReference type="EMBL" id="MCSB01000024">
    <property type="protein sequence ID" value="PME27149.1"/>
    <property type="molecule type" value="Genomic_DNA"/>
</dbReference>
<name>A0AA44VS56_9VIBR</name>
<dbReference type="InterPro" id="IPR018647">
    <property type="entry name" value="SLFN_3-like_DNA/RNA_helicase"/>
</dbReference>
<dbReference type="Gene3D" id="3.40.50.300">
    <property type="entry name" value="P-loop containing nucleotide triphosphate hydrolases"/>
    <property type="match status" value="1"/>
</dbReference>